<dbReference type="InterPro" id="IPR013011">
    <property type="entry name" value="PTS_EIIB_2"/>
</dbReference>
<dbReference type="Proteomes" id="UP001230220">
    <property type="component" value="Unassembled WGS sequence"/>
</dbReference>
<protein>
    <submittedName>
        <fullName evidence="9">Lichenan operon transcriptional antiterminator</fullName>
    </submittedName>
</protein>
<feature type="domain" description="PTS EIIA type-2" evidence="6">
    <location>
        <begin position="484"/>
        <end position="620"/>
    </location>
</feature>
<dbReference type="InterPro" id="IPR007737">
    <property type="entry name" value="Mga_HTH"/>
</dbReference>
<keyword evidence="5" id="KW-0804">Transcription</keyword>
<sequence>MLTQKQLALVNCLLIQDEPLQIEDLAGQLNISSRTVQRYIEIINQELKQYNCEIVLKRGDGYELQNPPISLVDKLEEQQDVLEDPKARTELLILHILDAGVITLDELSDVLSVSSSLLTKVTTDIKDYLKKYQLELISKPHYGLQILGKELNIRTLLSDIGFQYYQTKLVKCNLLNITSAEFDYMDEVIFQYLSDNAIIVADRDIYELLIRVAISLSRSRSGNTMQNLSLPKGVRYHNFQMIYRIMSVLAEEFKIVLNEEEYNYVSIYSGFMIYSFDPQQIDVEKDLHEFVYETVQEISLISGVNYVNNDHVINALAVHLKVLLNRLKKNMKLKNPLLDQIKKDYPMEMNYAIYLTRKVEERFGLKINEEEIGYFAVHFSAHKEKMKDKRRVVILCDYGIGTSQLIGERIRQEINGIEIVGIYPVHYLELALAQDVDIIISTIPITAPTGDKKVIVVDNLLAIDAFDKIKNSLEEHDGRKHLLINLFKKEAFFRVSLNNKQEVFKVLERNARESLHIPDDVIKAIEEREQVSATDIGNLVAIPHAICEGDFESCIMVTILEKPILWEKEMVQVIFVICFNQKDRDNAALFRELYRCIKSMKTIRKMIDSQTFEEFISLIQ</sequence>
<evidence type="ECO:0000256" key="4">
    <source>
        <dbReference type="ARBA" id="ARBA00023159"/>
    </source>
</evidence>
<evidence type="ECO:0000256" key="5">
    <source>
        <dbReference type="ARBA" id="ARBA00023163"/>
    </source>
</evidence>
<dbReference type="EMBL" id="JAUSUR010000002">
    <property type="protein sequence ID" value="MDQ0360882.1"/>
    <property type="molecule type" value="Genomic_DNA"/>
</dbReference>
<dbReference type="PROSITE" id="PS00372">
    <property type="entry name" value="PTS_EIIA_TYPE_2_HIS"/>
    <property type="match status" value="1"/>
</dbReference>
<organism evidence="9 10">
    <name type="scientific">Breznakia pachnodae</name>
    <dbReference type="NCBI Taxonomy" id="265178"/>
    <lineage>
        <taxon>Bacteria</taxon>
        <taxon>Bacillati</taxon>
        <taxon>Bacillota</taxon>
        <taxon>Erysipelotrichia</taxon>
        <taxon>Erysipelotrichales</taxon>
        <taxon>Erysipelotrichaceae</taxon>
        <taxon>Breznakia</taxon>
    </lineage>
</organism>
<dbReference type="InterPro" id="IPR036634">
    <property type="entry name" value="PRD_sf"/>
</dbReference>
<evidence type="ECO:0000313" key="10">
    <source>
        <dbReference type="Proteomes" id="UP001230220"/>
    </source>
</evidence>
<dbReference type="InterPro" id="IPR036095">
    <property type="entry name" value="PTS_EIIB-like_sf"/>
</dbReference>
<dbReference type="PROSITE" id="PS51099">
    <property type="entry name" value="PTS_EIIB_TYPE_2"/>
    <property type="match status" value="1"/>
</dbReference>
<dbReference type="Gene3D" id="1.10.10.10">
    <property type="entry name" value="Winged helix-like DNA-binding domain superfamily/Winged helix DNA-binding domain"/>
    <property type="match status" value="1"/>
</dbReference>
<feature type="domain" description="PRD" evidence="8">
    <location>
        <begin position="282"/>
        <end position="389"/>
    </location>
</feature>
<dbReference type="InterPro" id="IPR016152">
    <property type="entry name" value="PTrfase/Anion_transptr"/>
</dbReference>
<keyword evidence="1" id="KW-0808">Transferase</keyword>
<dbReference type="InterPro" id="IPR036390">
    <property type="entry name" value="WH_DNA-bd_sf"/>
</dbReference>
<proteinExistence type="predicted"/>
<dbReference type="PROSITE" id="PS51094">
    <property type="entry name" value="PTS_EIIA_TYPE_2"/>
    <property type="match status" value="1"/>
</dbReference>
<dbReference type="PANTHER" id="PTHR30185">
    <property type="entry name" value="CRYPTIC BETA-GLUCOSIDE BGL OPERON ANTITERMINATOR"/>
    <property type="match status" value="1"/>
</dbReference>
<accession>A0ABU0E1W2</accession>
<dbReference type="PANTHER" id="PTHR30185:SF13">
    <property type="entry name" value="LICABCH OPERON REGULATOR-RELATED"/>
    <property type="match status" value="1"/>
</dbReference>
<keyword evidence="3" id="KW-0805">Transcription regulation</keyword>
<dbReference type="InterPro" id="IPR011608">
    <property type="entry name" value="PRD"/>
</dbReference>
<evidence type="ECO:0000259" key="6">
    <source>
        <dbReference type="PROSITE" id="PS51094"/>
    </source>
</evidence>
<keyword evidence="2" id="KW-0677">Repeat</keyword>
<name>A0ABU0E1W2_9FIRM</name>
<dbReference type="InterPro" id="IPR013196">
    <property type="entry name" value="HTH_11"/>
</dbReference>
<dbReference type="SUPFAM" id="SSF46785">
    <property type="entry name" value="Winged helix' DNA-binding domain"/>
    <property type="match status" value="1"/>
</dbReference>
<dbReference type="InterPro" id="IPR002178">
    <property type="entry name" value="PTS_EIIA_type-2_dom"/>
</dbReference>
<evidence type="ECO:0000259" key="8">
    <source>
        <dbReference type="PROSITE" id="PS51372"/>
    </source>
</evidence>
<comment type="caution">
    <text evidence="9">The sequence shown here is derived from an EMBL/GenBank/DDBJ whole genome shotgun (WGS) entry which is preliminary data.</text>
</comment>
<dbReference type="SUPFAM" id="SSF63520">
    <property type="entry name" value="PTS-regulatory domain, PRD"/>
    <property type="match status" value="1"/>
</dbReference>
<feature type="domain" description="PTS EIIB type-2" evidence="7">
    <location>
        <begin position="390"/>
        <end position="481"/>
    </location>
</feature>
<dbReference type="InterPro" id="IPR036388">
    <property type="entry name" value="WH-like_DNA-bd_sf"/>
</dbReference>
<dbReference type="Gene3D" id="3.40.930.10">
    <property type="entry name" value="Mannitol-specific EII, Chain A"/>
    <property type="match status" value="1"/>
</dbReference>
<dbReference type="Gene3D" id="1.10.1790.10">
    <property type="entry name" value="PRD domain"/>
    <property type="match status" value="1"/>
</dbReference>
<dbReference type="CDD" id="cd05568">
    <property type="entry name" value="PTS_IIB_bgl_like"/>
    <property type="match status" value="1"/>
</dbReference>
<keyword evidence="4" id="KW-0010">Activator</keyword>
<dbReference type="RefSeq" id="WP_307407114.1">
    <property type="nucleotide sequence ID" value="NZ_JAUSUR010000002.1"/>
</dbReference>
<dbReference type="InterPro" id="IPR050661">
    <property type="entry name" value="BglG_antiterminators"/>
</dbReference>
<dbReference type="Pfam" id="PF00874">
    <property type="entry name" value="PRD"/>
    <property type="match status" value="1"/>
</dbReference>
<dbReference type="Pfam" id="PF00359">
    <property type="entry name" value="PTS_EIIA_2"/>
    <property type="match status" value="1"/>
</dbReference>
<dbReference type="SUPFAM" id="SSF55804">
    <property type="entry name" value="Phoshotransferase/anion transport protein"/>
    <property type="match status" value="1"/>
</dbReference>
<evidence type="ECO:0000259" key="7">
    <source>
        <dbReference type="PROSITE" id="PS51099"/>
    </source>
</evidence>
<dbReference type="SUPFAM" id="SSF52794">
    <property type="entry name" value="PTS system IIB component-like"/>
    <property type="match status" value="1"/>
</dbReference>
<reference evidence="9 10" key="1">
    <citation type="submission" date="2023-07" db="EMBL/GenBank/DDBJ databases">
        <title>Genomic Encyclopedia of Type Strains, Phase IV (KMG-IV): sequencing the most valuable type-strain genomes for metagenomic binning, comparative biology and taxonomic classification.</title>
        <authorList>
            <person name="Goeker M."/>
        </authorList>
    </citation>
    <scope>NUCLEOTIDE SEQUENCE [LARGE SCALE GENOMIC DNA]</scope>
    <source>
        <strain evidence="9 10">DSM 16784</strain>
    </source>
</reference>
<evidence type="ECO:0000313" key="9">
    <source>
        <dbReference type="EMBL" id="MDQ0360882.1"/>
    </source>
</evidence>
<keyword evidence="10" id="KW-1185">Reference proteome</keyword>
<evidence type="ECO:0000256" key="1">
    <source>
        <dbReference type="ARBA" id="ARBA00022679"/>
    </source>
</evidence>
<dbReference type="PROSITE" id="PS51372">
    <property type="entry name" value="PRD_2"/>
    <property type="match status" value="1"/>
</dbReference>
<gene>
    <name evidence="9" type="ORF">J2S15_001627</name>
</gene>
<dbReference type="Gene3D" id="3.40.50.2300">
    <property type="match status" value="1"/>
</dbReference>
<dbReference type="Pfam" id="PF05043">
    <property type="entry name" value="Mga"/>
    <property type="match status" value="1"/>
</dbReference>
<evidence type="ECO:0000256" key="2">
    <source>
        <dbReference type="ARBA" id="ARBA00022737"/>
    </source>
</evidence>
<dbReference type="Pfam" id="PF08279">
    <property type="entry name" value="HTH_11"/>
    <property type="match status" value="1"/>
</dbReference>
<evidence type="ECO:0000256" key="3">
    <source>
        <dbReference type="ARBA" id="ARBA00023015"/>
    </source>
</evidence>